<evidence type="ECO:0000259" key="2">
    <source>
        <dbReference type="Pfam" id="PF07786"/>
    </source>
</evidence>
<feature type="domain" description="Heparan-alpha-glucosaminide N-acetyltransferase catalytic" evidence="2">
    <location>
        <begin position="9"/>
        <end position="236"/>
    </location>
</feature>
<accession>A0ABM7YD01</accession>
<gene>
    <name evidence="3" type="ORF">MTTB_05910</name>
</gene>
<feature type="transmembrane region" description="Helical" evidence="1">
    <location>
        <begin position="220"/>
        <end position="245"/>
    </location>
</feature>
<sequence length="246" mass="28711">MSIRGLDQRFWEVDMLRGIAVLMMITFHLLFDLNYLGIVSFNIQGGPLWFFGRLTAFIFIFLVGASLKLSYMRTVLIGYHGRLLFKYVRRGLRILLYAFVITIVTWLLIGSGYIIFGVLHFIGVAIILGYPLLRYERLNLLVGLLFIVIGIFLLNQRFDVGYLFWLGIIPRDFYSLDYFPILPWMGVVSLGIYAAGKLYRDYKRRFPIKDLSRSRIIKSLVLLGRHSLFIYFIHQPIILGFLLLVY</sequence>
<evidence type="ECO:0000313" key="3">
    <source>
        <dbReference type="EMBL" id="BDH79212.1"/>
    </source>
</evidence>
<keyword evidence="4" id="KW-1185">Reference proteome</keyword>
<feature type="transmembrane region" description="Helical" evidence="1">
    <location>
        <begin position="92"/>
        <end position="109"/>
    </location>
</feature>
<organism evidence="3 4">
    <name type="scientific">Methanothermobacter tenebrarum</name>
    <dbReference type="NCBI Taxonomy" id="680118"/>
    <lineage>
        <taxon>Archaea</taxon>
        <taxon>Methanobacteriati</taxon>
        <taxon>Methanobacteriota</taxon>
        <taxon>Methanomada group</taxon>
        <taxon>Methanobacteria</taxon>
        <taxon>Methanobacteriales</taxon>
        <taxon>Methanobacteriaceae</taxon>
        <taxon>Methanothermobacter</taxon>
    </lineage>
</organism>
<dbReference type="Pfam" id="PF07786">
    <property type="entry name" value="HGSNAT_cat"/>
    <property type="match status" value="1"/>
</dbReference>
<dbReference type="EMBL" id="AP025698">
    <property type="protein sequence ID" value="BDH79212.1"/>
    <property type="molecule type" value="Genomic_DNA"/>
</dbReference>
<feature type="transmembrane region" description="Helical" evidence="1">
    <location>
        <begin position="49"/>
        <end position="71"/>
    </location>
</feature>
<feature type="transmembrane region" description="Helical" evidence="1">
    <location>
        <begin position="178"/>
        <end position="199"/>
    </location>
</feature>
<feature type="transmembrane region" description="Helical" evidence="1">
    <location>
        <begin position="140"/>
        <end position="158"/>
    </location>
</feature>
<dbReference type="GeneID" id="71965109"/>
<evidence type="ECO:0000256" key="1">
    <source>
        <dbReference type="SAM" id="Phobius"/>
    </source>
</evidence>
<dbReference type="InterPro" id="IPR012429">
    <property type="entry name" value="HGSNAT_cat"/>
</dbReference>
<evidence type="ECO:0000313" key="4">
    <source>
        <dbReference type="Proteomes" id="UP000831817"/>
    </source>
</evidence>
<name>A0ABM7YD01_9EURY</name>
<feature type="transmembrane region" description="Helical" evidence="1">
    <location>
        <begin position="115"/>
        <end position="133"/>
    </location>
</feature>
<dbReference type="RefSeq" id="WP_248565048.1">
    <property type="nucleotide sequence ID" value="NZ_AP025698.1"/>
</dbReference>
<dbReference type="Proteomes" id="UP000831817">
    <property type="component" value="Chromosome"/>
</dbReference>
<keyword evidence="1" id="KW-1133">Transmembrane helix</keyword>
<protein>
    <recommendedName>
        <fullName evidence="2">Heparan-alpha-glucosaminide N-acetyltransferase catalytic domain-containing protein</fullName>
    </recommendedName>
</protein>
<reference evidence="3 4" key="1">
    <citation type="submission" date="2022-04" db="EMBL/GenBank/DDBJ databases">
        <title>Complete genome of Methanothermobacter tenebrarum strain RMAS.</title>
        <authorList>
            <person name="Nakamura K."/>
            <person name="Oshima K."/>
            <person name="Hattori M."/>
            <person name="Kamagata Y."/>
            <person name="Takamizawa K."/>
        </authorList>
    </citation>
    <scope>NUCLEOTIDE SEQUENCE [LARGE SCALE GENOMIC DNA]</scope>
    <source>
        <strain evidence="3 4">RMAS</strain>
    </source>
</reference>
<keyword evidence="1" id="KW-0472">Membrane</keyword>
<feature type="transmembrane region" description="Helical" evidence="1">
    <location>
        <begin position="21"/>
        <end position="43"/>
    </location>
</feature>
<keyword evidence="1" id="KW-0812">Transmembrane</keyword>
<proteinExistence type="predicted"/>